<dbReference type="PROSITE" id="PS00211">
    <property type="entry name" value="ABC_TRANSPORTER_1"/>
    <property type="match status" value="1"/>
</dbReference>
<dbReference type="InterPro" id="IPR027417">
    <property type="entry name" value="P-loop_NTPase"/>
</dbReference>
<dbReference type="PANTHER" id="PTHR45772">
    <property type="entry name" value="CONSERVED COMPONENT OF ABC TRANSPORTER FOR NATURAL AMINO ACIDS-RELATED"/>
    <property type="match status" value="1"/>
</dbReference>
<dbReference type="Pfam" id="PF00005">
    <property type="entry name" value="ABC_tran"/>
    <property type="match status" value="1"/>
</dbReference>
<dbReference type="PROSITE" id="PS50893">
    <property type="entry name" value="ABC_TRANSPORTER_2"/>
    <property type="match status" value="1"/>
</dbReference>
<keyword evidence="3" id="KW-0067">ATP-binding</keyword>
<accession>X1V073</accession>
<dbReference type="Pfam" id="PF12399">
    <property type="entry name" value="BCA_ABC_TP_C"/>
    <property type="match status" value="1"/>
</dbReference>
<dbReference type="GO" id="GO:0005886">
    <property type="term" value="C:plasma membrane"/>
    <property type="evidence" value="ECO:0007669"/>
    <property type="project" value="TreeGrafter"/>
</dbReference>
<evidence type="ECO:0000256" key="2">
    <source>
        <dbReference type="ARBA" id="ARBA00022741"/>
    </source>
</evidence>
<dbReference type="InterPro" id="IPR003439">
    <property type="entry name" value="ABC_transporter-like_ATP-bd"/>
</dbReference>
<organism evidence="5">
    <name type="scientific">marine sediment metagenome</name>
    <dbReference type="NCBI Taxonomy" id="412755"/>
    <lineage>
        <taxon>unclassified sequences</taxon>
        <taxon>metagenomes</taxon>
        <taxon>ecological metagenomes</taxon>
    </lineage>
</organism>
<dbReference type="GO" id="GO:0005524">
    <property type="term" value="F:ATP binding"/>
    <property type="evidence" value="ECO:0007669"/>
    <property type="project" value="UniProtKB-KW"/>
</dbReference>
<proteinExistence type="predicted"/>
<dbReference type="InterPro" id="IPR032823">
    <property type="entry name" value="BCA_ABC_TP_C"/>
</dbReference>
<feature type="domain" description="ABC transporter" evidence="4">
    <location>
        <begin position="5"/>
        <end position="175"/>
    </location>
</feature>
<dbReference type="GO" id="GO:0016887">
    <property type="term" value="F:ATP hydrolysis activity"/>
    <property type="evidence" value="ECO:0007669"/>
    <property type="project" value="InterPro"/>
</dbReference>
<keyword evidence="2" id="KW-0547">Nucleotide-binding</keyword>
<name>X1V073_9ZZZZ</name>
<dbReference type="InterPro" id="IPR051120">
    <property type="entry name" value="ABC_AA/LPS_Transport"/>
</dbReference>
<dbReference type="Gene3D" id="3.40.50.300">
    <property type="entry name" value="P-loop containing nucleotide triphosphate hydrolases"/>
    <property type="match status" value="1"/>
</dbReference>
<evidence type="ECO:0000313" key="5">
    <source>
        <dbReference type="EMBL" id="GAI98014.1"/>
    </source>
</evidence>
<sequence length="179" mass="20430">RLGITRTFQNIRLFPQMTVLDNMLLAMRYEKGETLSAALLQSKRMKNEDGANKSAAVWMLEEFDLGDKRHALAEELSHGQRRLLDIARTLVTDAELLLLDEPTAGVFPEMKKKILETIKNLKKSGKTVLFIEHDMTVVTEISDKIIVMNYGEKIAEGKPEEVVKNKEVIRAYLGEEERK</sequence>
<evidence type="ECO:0000259" key="4">
    <source>
        <dbReference type="PROSITE" id="PS50893"/>
    </source>
</evidence>
<reference evidence="5" key="1">
    <citation type="journal article" date="2014" name="Front. Microbiol.">
        <title>High frequency of phylogenetically diverse reductive dehalogenase-homologous genes in deep subseafloor sedimentary metagenomes.</title>
        <authorList>
            <person name="Kawai M."/>
            <person name="Futagami T."/>
            <person name="Toyoda A."/>
            <person name="Takaki Y."/>
            <person name="Nishi S."/>
            <person name="Hori S."/>
            <person name="Arai W."/>
            <person name="Tsubouchi T."/>
            <person name="Morono Y."/>
            <person name="Uchiyama I."/>
            <person name="Ito T."/>
            <person name="Fujiyama A."/>
            <person name="Inagaki F."/>
            <person name="Takami H."/>
        </authorList>
    </citation>
    <scope>NUCLEOTIDE SEQUENCE</scope>
    <source>
        <strain evidence="5">Expedition CK06-06</strain>
    </source>
</reference>
<comment type="caution">
    <text evidence="5">The sequence shown here is derived from an EMBL/GenBank/DDBJ whole genome shotgun (WGS) entry which is preliminary data.</text>
</comment>
<feature type="non-terminal residue" evidence="5">
    <location>
        <position position="1"/>
    </location>
</feature>
<gene>
    <name evidence="5" type="ORF">S12H4_31448</name>
</gene>
<evidence type="ECO:0000256" key="1">
    <source>
        <dbReference type="ARBA" id="ARBA00022448"/>
    </source>
</evidence>
<dbReference type="AlphaFoldDB" id="X1V073"/>
<keyword evidence="1" id="KW-0813">Transport</keyword>
<evidence type="ECO:0000256" key="3">
    <source>
        <dbReference type="ARBA" id="ARBA00022840"/>
    </source>
</evidence>
<dbReference type="EMBL" id="BARW01018355">
    <property type="protein sequence ID" value="GAI98014.1"/>
    <property type="molecule type" value="Genomic_DNA"/>
</dbReference>
<protein>
    <recommendedName>
        <fullName evidence="4">ABC transporter domain-containing protein</fullName>
    </recommendedName>
</protein>
<dbReference type="SUPFAM" id="SSF52540">
    <property type="entry name" value="P-loop containing nucleoside triphosphate hydrolases"/>
    <property type="match status" value="1"/>
</dbReference>
<dbReference type="InterPro" id="IPR017871">
    <property type="entry name" value="ABC_transporter-like_CS"/>
</dbReference>